<geneLocation type="plasmid" evidence="14">
    <name>pts417</name>
</geneLocation>
<dbReference type="Pfam" id="PF09084">
    <property type="entry name" value="NMT1"/>
    <property type="match status" value="1"/>
</dbReference>
<dbReference type="GO" id="GO:0016740">
    <property type="term" value="F:transferase activity"/>
    <property type="evidence" value="ECO:0007669"/>
    <property type="project" value="UniProtKB-KW"/>
</dbReference>
<comment type="similarity">
    <text evidence="3">Belongs to the NMT1/THI5 family.</text>
</comment>
<evidence type="ECO:0000256" key="2">
    <source>
        <dbReference type="ARBA" id="ARBA00004948"/>
    </source>
</evidence>
<evidence type="ECO:0000256" key="8">
    <source>
        <dbReference type="ARBA" id="ARBA00022977"/>
    </source>
</evidence>
<dbReference type="EMBL" id="CP020371">
    <property type="protein sequence ID" value="AUB85222.1"/>
    <property type="molecule type" value="Genomic_DNA"/>
</dbReference>
<evidence type="ECO:0000313" key="13">
    <source>
        <dbReference type="EMBL" id="AUB85222.1"/>
    </source>
</evidence>
<evidence type="ECO:0000256" key="11">
    <source>
        <dbReference type="ARBA" id="ARBA00048179"/>
    </source>
</evidence>
<organism evidence="13 14">
    <name type="scientific">Candidatus Thiodictyon syntrophicum</name>
    <dbReference type="NCBI Taxonomy" id="1166950"/>
    <lineage>
        <taxon>Bacteria</taxon>
        <taxon>Pseudomonadati</taxon>
        <taxon>Pseudomonadota</taxon>
        <taxon>Gammaproteobacteria</taxon>
        <taxon>Chromatiales</taxon>
        <taxon>Chromatiaceae</taxon>
        <taxon>Thiodictyon</taxon>
    </lineage>
</organism>
<accession>A0A2K8UI74</accession>
<keyword evidence="5" id="KW-0808">Transferase</keyword>
<comment type="catalytic activity">
    <reaction evidence="11">
        <text>N(6)-(pyridoxal phosphate)-L-lysyl-[4-amino-5-hydroxymethyl-2-methylpyrimidine phosphate synthase] + L-histidyl-[4-amino-5-hydroxymethyl-2-methylpyrimidine phosphate synthase] + 2 Fe(3+) + 4 H2O = L-lysyl-[4-amino-5-hydroxymethyl-2-methylpyrimidine phosphate synthase] + (2S)-2-amino-5-hydroxy-4-oxopentanoyl-[4-amino-5-hydroxymethyl-2-methylpyrimidine phosphate synthase] + 4-amino-2-methyl-5-(phosphooxymethyl)pyrimidine + 3-oxopropanoate + 2 Fe(2+) + 2 H(+)</text>
        <dbReference type="Rhea" id="RHEA:65756"/>
        <dbReference type="Rhea" id="RHEA-COMP:16892"/>
        <dbReference type="Rhea" id="RHEA-COMP:16893"/>
        <dbReference type="Rhea" id="RHEA-COMP:16894"/>
        <dbReference type="Rhea" id="RHEA-COMP:16895"/>
        <dbReference type="ChEBI" id="CHEBI:15377"/>
        <dbReference type="ChEBI" id="CHEBI:15378"/>
        <dbReference type="ChEBI" id="CHEBI:29033"/>
        <dbReference type="ChEBI" id="CHEBI:29034"/>
        <dbReference type="ChEBI" id="CHEBI:29969"/>
        <dbReference type="ChEBI" id="CHEBI:29979"/>
        <dbReference type="ChEBI" id="CHEBI:33190"/>
        <dbReference type="ChEBI" id="CHEBI:58354"/>
        <dbReference type="ChEBI" id="CHEBI:143915"/>
        <dbReference type="ChEBI" id="CHEBI:157692"/>
    </reaction>
    <physiologicalReaction direction="left-to-right" evidence="11">
        <dbReference type="Rhea" id="RHEA:65757"/>
    </physiologicalReaction>
</comment>
<evidence type="ECO:0000313" key="14">
    <source>
        <dbReference type="Proteomes" id="UP000232638"/>
    </source>
</evidence>
<dbReference type="PANTHER" id="PTHR31528">
    <property type="entry name" value="4-AMINO-5-HYDROXYMETHYL-2-METHYLPYRIMIDINE PHOSPHATE SYNTHASE THI11-RELATED"/>
    <property type="match status" value="1"/>
</dbReference>
<evidence type="ECO:0000256" key="7">
    <source>
        <dbReference type="ARBA" id="ARBA00022898"/>
    </source>
</evidence>
<dbReference type="KEGG" id="tsy:THSYN_30395"/>
<proteinExistence type="inferred from homology"/>
<keyword evidence="13" id="KW-0614">Plasmid</keyword>
<keyword evidence="8" id="KW-0784">Thiamine biosynthesis</keyword>
<evidence type="ECO:0000256" key="3">
    <source>
        <dbReference type="ARBA" id="ARBA00009406"/>
    </source>
</evidence>
<evidence type="ECO:0000256" key="1">
    <source>
        <dbReference type="ARBA" id="ARBA00003469"/>
    </source>
</evidence>
<dbReference type="InterPro" id="IPR027939">
    <property type="entry name" value="NMT1/THI5"/>
</dbReference>
<evidence type="ECO:0000259" key="12">
    <source>
        <dbReference type="Pfam" id="PF09084"/>
    </source>
</evidence>
<gene>
    <name evidence="13" type="ORF">THSYN_30395</name>
</gene>
<dbReference type="Proteomes" id="UP000232638">
    <property type="component" value="Plasmid pTs417"/>
</dbReference>
<name>A0A2K8UI74_9GAMM</name>
<dbReference type="InterPro" id="IPR015168">
    <property type="entry name" value="SsuA/THI5"/>
</dbReference>
<keyword evidence="7" id="KW-0663">Pyridoxal phosphate</keyword>
<dbReference type="GO" id="GO:0009228">
    <property type="term" value="P:thiamine biosynthetic process"/>
    <property type="evidence" value="ECO:0007669"/>
    <property type="project" value="UniProtKB-KW"/>
</dbReference>
<keyword evidence="14" id="KW-1185">Reference proteome</keyword>
<keyword evidence="6" id="KW-0479">Metal-binding</keyword>
<protein>
    <recommendedName>
        <fullName evidence="10">Thiamine pyrimidine synthase</fullName>
    </recommendedName>
</protein>
<dbReference type="AlphaFoldDB" id="A0A2K8UI74"/>
<keyword evidence="9" id="KW-0408">Iron</keyword>
<dbReference type="GO" id="GO:0046872">
    <property type="term" value="F:metal ion binding"/>
    <property type="evidence" value="ECO:0007669"/>
    <property type="project" value="UniProtKB-KW"/>
</dbReference>
<dbReference type="Gene3D" id="3.40.190.10">
    <property type="entry name" value="Periplasmic binding protein-like II"/>
    <property type="match status" value="2"/>
</dbReference>
<evidence type="ECO:0000256" key="10">
    <source>
        <dbReference type="ARBA" id="ARBA00033171"/>
    </source>
</evidence>
<comment type="pathway">
    <text evidence="2">Cofactor biosynthesis; thiamine diphosphate biosynthesis.</text>
</comment>
<evidence type="ECO:0000256" key="6">
    <source>
        <dbReference type="ARBA" id="ARBA00022723"/>
    </source>
</evidence>
<feature type="domain" description="SsuA/THI5-like" evidence="12">
    <location>
        <begin position="69"/>
        <end position="284"/>
    </location>
</feature>
<comment type="subunit">
    <text evidence="4">Homodimer.</text>
</comment>
<dbReference type="SUPFAM" id="SSF53850">
    <property type="entry name" value="Periplasmic binding protein-like II"/>
    <property type="match status" value="1"/>
</dbReference>
<sequence length="364" mass="39582">MFIDKSRVKRATHAWRRVAPFATLAVVLMAVVGLAFAQSVAPVGLPPAPAASGAPPVVVRLALQWQPQSQFAGYYLARDQGWYRAAGLDLSLVHASVAQSSVDLLRTGAADLVTLFLTDAIIAAAPPANRSTQPQIVQVMQVVQRSNLMLLAWKDMGVRQAKELDGQRVSYWQGAFAAAFQAFFSINGVSPKPIPQYQSVNLFLARGVAACAAMEYNEYHRIWQAGIDAGRITAFRMRDFGLGFPEDGLYTTSSWASRNPELVRAVRGATLAGWVYARDHPEEALDAVLAEARRAGVAANRPHERWMLRHILDSIFVPGSLPAAVGRLDQRAFASTAQTLRSAGLLEQAPEFTAFAPFQAEEAP</sequence>
<dbReference type="PANTHER" id="PTHR31528:SF1">
    <property type="entry name" value="4-AMINO-5-HYDROXYMETHYL-2-METHYLPYRIMIDINE PHOSPHATE SYNTHASE THI11-RELATED"/>
    <property type="match status" value="1"/>
</dbReference>
<comment type="function">
    <text evidence="1">Responsible for the formation of the pyrimidine heterocycle in the thiamine biosynthesis pathway. Catalyzes the formation of hydroxymethylpyrimidine phosphate (HMP-P) from histidine and pyridoxal phosphate (PLP). The protein uses PLP and the active site histidine to form HMP-P, generating an inactive enzyme. The enzyme can only undergo a single turnover, which suggests it is a suicide enzyme.</text>
</comment>
<evidence type="ECO:0000256" key="5">
    <source>
        <dbReference type="ARBA" id="ARBA00022679"/>
    </source>
</evidence>
<evidence type="ECO:0000256" key="9">
    <source>
        <dbReference type="ARBA" id="ARBA00023004"/>
    </source>
</evidence>
<reference evidence="13 14" key="1">
    <citation type="submission" date="2017-03" db="EMBL/GenBank/DDBJ databases">
        <title>Complete genome sequence of Candidatus 'Thiodictyon syntrophicum' sp. nov. strain Cad16T, a photolithoautotroph purple sulfur bacterium isolated from an alpine meromictic lake.</title>
        <authorList>
            <person name="Luedin S.M."/>
            <person name="Pothier J.F."/>
            <person name="Danza F."/>
            <person name="Storelli N."/>
            <person name="Wittwer M."/>
            <person name="Tonolla M."/>
        </authorList>
    </citation>
    <scope>NUCLEOTIDE SEQUENCE [LARGE SCALE GENOMIC DNA]</scope>
    <source>
        <strain evidence="13 14">Cad16T</strain>
        <plasmid evidence="14">Plasmid pts417</plasmid>
    </source>
</reference>
<evidence type="ECO:0000256" key="4">
    <source>
        <dbReference type="ARBA" id="ARBA00011738"/>
    </source>
</evidence>